<dbReference type="PANTHER" id="PTHR43549">
    <property type="entry name" value="MULTIDRUG RESISTANCE PROTEIN YPNP-RELATED"/>
    <property type="match status" value="1"/>
</dbReference>
<keyword evidence="6 9" id="KW-1133">Transmembrane helix</keyword>
<evidence type="ECO:0000256" key="5">
    <source>
        <dbReference type="ARBA" id="ARBA00022692"/>
    </source>
</evidence>
<keyword evidence="7 9" id="KW-0472">Membrane</keyword>
<dbReference type="GO" id="GO:0042910">
    <property type="term" value="F:xenobiotic transmembrane transporter activity"/>
    <property type="evidence" value="ECO:0007669"/>
    <property type="project" value="InterPro"/>
</dbReference>
<evidence type="ECO:0000256" key="3">
    <source>
        <dbReference type="ARBA" id="ARBA00022448"/>
    </source>
</evidence>
<sequence>MSTFQSSSNIRYKMVSMKDDNVSAVAERVERDVVVVRDENITGFKGTWRNIMEFMSKWRSIFNRESYPGSLLFNIFSFILPSLYSTLSKLWVANIDSSKVVTTDIYTYIGTIVEVLNEGLPRAVWVIIGDSSNRSLNKRLSLTYTLITFQTLLGILLMIIFLSSAEYLAAAFVPEVVRQASLTYVRISSVQALSSAMSTAVANSTRALDHPDVPLLISTVQFAVNILLDLLIISKFHVGSFKPTVNMQALIRMTCDLISAGCGLGYFIWLALKMQRSASASVPSSPSSSPQESETNFSQSPSPSESEPNPRITFSALKTLFKPGIYTFLESALRNAIYLYLIHGIVSMGLDYATAWGVFNNIRWGMVMVPVNALEASTSTFVGHAWGAWRKRVGVEVKRPRAERRDILKIVQYALVSCFIALLIESTFCIFLSLWGIKKFSFYLSKSAAVAAITEHMWRSIDWCYIFYALTTQLAAILLATMPKLYFVQSLGSNLLWMLPWAIAVGRIQMTAENAWTYHGVIFGGALVFDFVNVGVVLGWWYWGLRRGRLELGAVN</sequence>
<comment type="subcellular location">
    <subcellularLocation>
        <location evidence="1">Cell membrane</location>
        <topology evidence="1">Multi-pass membrane protein</topology>
    </subcellularLocation>
</comment>
<name>A0A9X0DJI9_9HELO</name>
<dbReference type="OrthoDB" id="2119662at2759"/>
<evidence type="ECO:0000256" key="8">
    <source>
        <dbReference type="SAM" id="MobiDB-lite"/>
    </source>
</evidence>
<feature type="transmembrane region" description="Helical" evidence="9">
    <location>
        <begin position="140"/>
        <end position="163"/>
    </location>
</feature>
<feature type="transmembrane region" description="Helical" evidence="9">
    <location>
        <begin position="337"/>
        <end position="359"/>
    </location>
</feature>
<keyword evidence="11" id="KW-1185">Reference proteome</keyword>
<feature type="transmembrane region" description="Helical" evidence="9">
    <location>
        <begin position="410"/>
        <end position="437"/>
    </location>
</feature>
<keyword evidence="4" id="KW-1003">Cell membrane</keyword>
<evidence type="ECO:0000256" key="4">
    <source>
        <dbReference type="ARBA" id="ARBA00022475"/>
    </source>
</evidence>
<dbReference type="GO" id="GO:0005886">
    <property type="term" value="C:plasma membrane"/>
    <property type="evidence" value="ECO:0007669"/>
    <property type="project" value="UniProtKB-SubCell"/>
</dbReference>
<organism evidence="10 11">
    <name type="scientific">Sclerotinia nivalis</name>
    <dbReference type="NCBI Taxonomy" id="352851"/>
    <lineage>
        <taxon>Eukaryota</taxon>
        <taxon>Fungi</taxon>
        <taxon>Dikarya</taxon>
        <taxon>Ascomycota</taxon>
        <taxon>Pezizomycotina</taxon>
        <taxon>Leotiomycetes</taxon>
        <taxon>Helotiales</taxon>
        <taxon>Sclerotiniaceae</taxon>
        <taxon>Sclerotinia</taxon>
    </lineage>
</organism>
<evidence type="ECO:0000256" key="7">
    <source>
        <dbReference type="ARBA" id="ARBA00023136"/>
    </source>
</evidence>
<dbReference type="AlphaFoldDB" id="A0A9X0DJI9"/>
<evidence type="ECO:0000256" key="6">
    <source>
        <dbReference type="ARBA" id="ARBA00022989"/>
    </source>
</evidence>
<feature type="transmembrane region" description="Helical" evidence="9">
    <location>
        <begin position="215"/>
        <end position="238"/>
    </location>
</feature>
<protein>
    <submittedName>
        <fullName evidence="10">Uncharacterized protein</fullName>
    </submittedName>
</protein>
<dbReference type="InterPro" id="IPR002528">
    <property type="entry name" value="MATE_fam"/>
</dbReference>
<proteinExistence type="inferred from homology"/>
<feature type="transmembrane region" description="Helical" evidence="9">
    <location>
        <begin position="250"/>
        <end position="272"/>
    </location>
</feature>
<keyword evidence="5 9" id="KW-0812">Transmembrane</keyword>
<feature type="transmembrane region" description="Helical" evidence="9">
    <location>
        <begin position="518"/>
        <end position="543"/>
    </location>
</feature>
<dbReference type="Pfam" id="PF01554">
    <property type="entry name" value="MatE"/>
    <property type="match status" value="1"/>
</dbReference>
<gene>
    <name evidence="10" type="ORF">OCU04_005023</name>
</gene>
<reference evidence="10" key="1">
    <citation type="submission" date="2022-11" db="EMBL/GenBank/DDBJ databases">
        <title>Genome Resource of Sclerotinia nivalis Strain SnTB1, a Plant Pathogen Isolated from American Ginseng.</title>
        <authorList>
            <person name="Fan S."/>
        </authorList>
    </citation>
    <scope>NUCLEOTIDE SEQUENCE</scope>
    <source>
        <strain evidence="10">SnTB1</strain>
    </source>
</reference>
<feature type="transmembrane region" description="Helical" evidence="9">
    <location>
        <begin position="494"/>
        <end position="512"/>
    </location>
</feature>
<dbReference type="PANTHER" id="PTHR43549:SF2">
    <property type="entry name" value="MULTIDRUG RESISTANCE PROTEIN NORM-RELATED"/>
    <property type="match status" value="1"/>
</dbReference>
<evidence type="ECO:0000256" key="1">
    <source>
        <dbReference type="ARBA" id="ARBA00004651"/>
    </source>
</evidence>
<feature type="region of interest" description="Disordered" evidence="8">
    <location>
        <begin position="281"/>
        <end position="309"/>
    </location>
</feature>
<dbReference type="Proteomes" id="UP001152300">
    <property type="component" value="Unassembled WGS sequence"/>
</dbReference>
<evidence type="ECO:0000256" key="9">
    <source>
        <dbReference type="SAM" id="Phobius"/>
    </source>
</evidence>
<keyword evidence="3" id="KW-0813">Transport</keyword>
<comment type="similarity">
    <text evidence="2">Belongs to the multi antimicrobial extrusion (MATE) (TC 2.A.66.1) family.</text>
</comment>
<feature type="compositionally biased region" description="Low complexity" evidence="8">
    <location>
        <begin position="281"/>
        <end position="290"/>
    </location>
</feature>
<evidence type="ECO:0000313" key="10">
    <source>
        <dbReference type="EMBL" id="KAJ8065926.1"/>
    </source>
</evidence>
<dbReference type="InterPro" id="IPR052031">
    <property type="entry name" value="Membrane_Transporter-Flippase"/>
</dbReference>
<feature type="compositionally biased region" description="Low complexity" evidence="8">
    <location>
        <begin position="300"/>
        <end position="309"/>
    </location>
</feature>
<dbReference type="EMBL" id="JAPEIS010000005">
    <property type="protein sequence ID" value="KAJ8065926.1"/>
    <property type="molecule type" value="Genomic_DNA"/>
</dbReference>
<evidence type="ECO:0000313" key="11">
    <source>
        <dbReference type="Proteomes" id="UP001152300"/>
    </source>
</evidence>
<evidence type="ECO:0000256" key="2">
    <source>
        <dbReference type="ARBA" id="ARBA00010199"/>
    </source>
</evidence>
<feature type="transmembrane region" description="Helical" evidence="9">
    <location>
        <begin position="465"/>
        <end position="482"/>
    </location>
</feature>
<accession>A0A9X0DJI9</accession>
<comment type="caution">
    <text evidence="10">The sequence shown here is derived from an EMBL/GenBank/DDBJ whole genome shotgun (WGS) entry which is preliminary data.</text>
</comment>
<dbReference type="GO" id="GO:0015297">
    <property type="term" value="F:antiporter activity"/>
    <property type="evidence" value="ECO:0007669"/>
    <property type="project" value="InterPro"/>
</dbReference>